<dbReference type="EMBL" id="NJBN01000007">
    <property type="protein sequence ID" value="TKJ39811.1"/>
    <property type="molecule type" value="Genomic_DNA"/>
</dbReference>
<evidence type="ECO:0000313" key="2">
    <source>
        <dbReference type="EMBL" id="TKJ39811.1"/>
    </source>
</evidence>
<feature type="transmembrane region" description="Helical" evidence="1">
    <location>
        <begin position="7"/>
        <end position="28"/>
    </location>
</feature>
<gene>
    <name evidence="2" type="ORF">CEE37_11075</name>
</gene>
<keyword evidence="1" id="KW-1133">Transmembrane helix</keyword>
<keyword evidence="1" id="KW-0812">Transmembrane</keyword>
<organism evidence="2 3">
    <name type="scientific">candidate division LCP-89 bacterium B3_LCP</name>
    <dbReference type="NCBI Taxonomy" id="2012998"/>
    <lineage>
        <taxon>Bacteria</taxon>
        <taxon>Pseudomonadati</taxon>
        <taxon>Bacteria division LCP-89</taxon>
    </lineage>
</organism>
<keyword evidence="1" id="KW-0472">Membrane</keyword>
<accession>A0A532UY00</accession>
<evidence type="ECO:0000313" key="3">
    <source>
        <dbReference type="Proteomes" id="UP000319619"/>
    </source>
</evidence>
<proteinExistence type="predicted"/>
<sequence>MSIRTYLLYVALALLVVILVGALTWPFLHVDRYLTNLIQEQLGRSFEGAVEIKRAAPGFFALNLYDLEVKDSANKYHLQVNDIRISFSLFELLRSKFDILKSIKSININRPQINLHLKPKKSPSGGKKEVNGMGWEAIGELPDEFWVDNLDIENGSFNVFSSTSDVLLTLDNLCGAFRSELPGLLKGKIHSNTSDDHTSGLDISILVDERRRVFESSLSAEYKNLRVGANYGLPDSMFGKLDTLKAHYRLWADSSNSGFEGKTDLLNLQLFLQDRQIIAFDSLQLAVHDWRLIISPAYASGLTASWILQGEIPDLRQPQMDIALNGRSADCTELRSWLPEKAGIEPGGELLFDLNVSGKLLSPLFRLRNELGYLKTSLDEFRNISLTAVYEGKKISIRQLKAHNRNLEVYCHANLNLPIDSTGYGGDVSWSGPLPGIKNSLSGSLNFDFYKEVDELSISGNWIADINTSETISFDAAVISGVNTIQAHIYIPHSQSSIELVCDSLFSAPEFILSLYEPLPIFRNILSWKHWNSLKNIYLEGEISGTPDEISTNMVVGHRDDPSQFTFDGMVASDNNGQYVCNGDINFQRIGGTELSGSIDLSMDEGEISIENFQLDDAIYAQGSVNTSSGYMNSLELQINNWDVSRGVQFIAPDLAARMGGIINGRFEIFGDVNNPSALLHLYASKGFFDDQTNFWAVFSAEMADKQITVSECNLGRGVLSLLKLYGSVDLLHDSLDLHLGSDDADLADILKTLGANPLDMGGPLTAAASVQGAISQPEINVDVVMSSGHIYKIPFERLAAKAQLNSDTHHHFKLTEFHLKQAPDLTLEGDGYLPFGNTPLHLNFTLNGNILKIPNLIESSIHVSEGQGKIEVELEKLNDQLSIKSAHLSIDKGLMRFSDVVDEIRNIYVDIKLRQNQVHIEGFSGEVDDQWLRLSNYFTEAEYDSLQHLYFPAVDLDLGVIGLETGGRGLNARIPSLMPSGVKGYLKFEGKEGKPVFLFAGPVDNPLFMGKIRVAGTIITYPLPPAKQAPSPFVRGVLAVLNSAQWDVEIQPERDNRYTKAISTANETVLLTGVSDLLTTVDVNLNVSPGLSNLKAHGCLEKNDFGFLGSVVSTRGTIEYLDMRFNVERFAFDFDLHDLLPWVEGRGSTVYIDSMGISRNVYLTLYVVDPITGERKSRGRWGDFIFIIEDDAGSSQEQILAAMGYSPEQIQDKMTSISGMIISDAVMRRWIRPIERELESMLNMDFIRLQPTIAQHFLEAQVLGVDPELEEGIDWGSYFLRQSQFSVGKYLSNDVFLTYTGRWDTGINARDERRYGFMHRWALEYRMSPVSNKLVLNLGYEYDTLENLRDQEVSLRYTIVF</sequence>
<reference evidence="2 3" key="1">
    <citation type="submission" date="2017-06" db="EMBL/GenBank/DDBJ databases">
        <title>Novel microbial phyla capable of carbon fixation and sulfur reduction in deep-sea sediments.</title>
        <authorList>
            <person name="Huang J."/>
            <person name="Baker B."/>
            <person name="Wang Y."/>
        </authorList>
    </citation>
    <scope>NUCLEOTIDE SEQUENCE [LARGE SCALE GENOMIC DNA]</scope>
    <source>
        <strain evidence="2">B3_LCP</strain>
    </source>
</reference>
<name>A0A532UY00_UNCL8</name>
<protein>
    <submittedName>
        <fullName evidence="2">Uncharacterized protein</fullName>
    </submittedName>
</protein>
<comment type="caution">
    <text evidence="2">The sequence shown here is derived from an EMBL/GenBank/DDBJ whole genome shotgun (WGS) entry which is preliminary data.</text>
</comment>
<evidence type="ECO:0000256" key="1">
    <source>
        <dbReference type="SAM" id="Phobius"/>
    </source>
</evidence>
<dbReference type="Proteomes" id="UP000319619">
    <property type="component" value="Unassembled WGS sequence"/>
</dbReference>